<feature type="domain" description="Rieske" evidence="10">
    <location>
        <begin position="69"/>
        <end position="171"/>
    </location>
</feature>
<dbReference type="PROSITE" id="PS51296">
    <property type="entry name" value="RIESKE"/>
    <property type="match status" value="1"/>
</dbReference>
<keyword evidence="4" id="KW-0479">Metal-binding</keyword>
<name>A0A7S0HSB9_9EUKA</name>
<evidence type="ECO:0000256" key="5">
    <source>
        <dbReference type="ARBA" id="ARBA00022989"/>
    </source>
</evidence>
<dbReference type="PANTHER" id="PTHR21266:SF32">
    <property type="entry name" value="CHOLESTEROL 7-DESATURASE NVD"/>
    <property type="match status" value="1"/>
</dbReference>
<dbReference type="GO" id="GO:0046872">
    <property type="term" value="F:metal ion binding"/>
    <property type="evidence" value="ECO:0007669"/>
    <property type="project" value="UniProtKB-KW"/>
</dbReference>
<keyword evidence="7" id="KW-0408">Iron</keyword>
<evidence type="ECO:0000313" key="11">
    <source>
        <dbReference type="EMBL" id="CAD8493224.1"/>
    </source>
</evidence>
<dbReference type="Gene3D" id="2.102.10.10">
    <property type="entry name" value="Rieske [2Fe-2S] iron-sulphur domain"/>
    <property type="match status" value="1"/>
</dbReference>
<evidence type="ECO:0000256" key="1">
    <source>
        <dbReference type="ARBA" id="ARBA00004370"/>
    </source>
</evidence>
<evidence type="ECO:0000256" key="3">
    <source>
        <dbReference type="ARBA" id="ARBA00022714"/>
    </source>
</evidence>
<keyword evidence="9" id="KW-0472">Membrane</keyword>
<evidence type="ECO:0000256" key="8">
    <source>
        <dbReference type="ARBA" id="ARBA00023014"/>
    </source>
</evidence>
<dbReference type="GO" id="GO:0051537">
    <property type="term" value="F:2 iron, 2 sulfur cluster binding"/>
    <property type="evidence" value="ECO:0007669"/>
    <property type="project" value="UniProtKB-KW"/>
</dbReference>
<keyword evidence="6" id="KW-0560">Oxidoreductase</keyword>
<dbReference type="GO" id="GO:0016491">
    <property type="term" value="F:oxidoreductase activity"/>
    <property type="evidence" value="ECO:0007669"/>
    <property type="project" value="UniProtKB-KW"/>
</dbReference>
<organism evidence="11">
    <name type="scientific">Phaeocystis antarctica</name>
    <dbReference type="NCBI Taxonomy" id="33657"/>
    <lineage>
        <taxon>Eukaryota</taxon>
        <taxon>Haptista</taxon>
        <taxon>Haptophyta</taxon>
        <taxon>Prymnesiophyceae</taxon>
        <taxon>Phaeocystales</taxon>
        <taxon>Phaeocystaceae</taxon>
        <taxon>Phaeocystis</taxon>
    </lineage>
</organism>
<dbReference type="GO" id="GO:0016020">
    <property type="term" value="C:membrane"/>
    <property type="evidence" value="ECO:0007669"/>
    <property type="project" value="UniProtKB-SubCell"/>
</dbReference>
<evidence type="ECO:0000256" key="2">
    <source>
        <dbReference type="ARBA" id="ARBA00022692"/>
    </source>
</evidence>
<reference evidence="11" key="1">
    <citation type="submission" date="2021-01" db="EMBL/GenBank/DDBJ databases">
        <authorList>
            <person name="Corre E."/>
            <person name="Pelletier E."/>
            <person name="Niang G."/>
            <person name="Scheremetjew M."/>
            <person name="Finn R."/>
            <person name="Kale V."/>
            <person name="Holt S."/>
            <person name="Cochrane G."/>
            <person name="Meng A."/>
            <person name="Brown T."/>
            <person name="Cohen L."/>
        </authorList>
    </citation>
    <scope>NUCLEOTIDE SEQUENCE</scope>
    <source>
        <strain evidence="11">CCMP1374</strain>
    </source>
</reference>
<dbReference type="Pfam" id="PF00355">
    <property type="entry name" value="Rieske"/>
    <property type="match status" value="1"/>
</dbReference>
<keyword evidence="5" id="KW-1133">Transmembrane helix</keyword>
<protein>
    <recommendedName>
        <fullName evidence="10">Rieske domain-containing protein</fullName>
    </recommendedName>
</protein>
<keyword evidence="3" id="KW-0001">2Fe-2S</keyword>
<gene>
    <name evidence="11" type="ORF">PANT1444_LOCUS12396</name>
</gene>
<keyword evidence="2" id="KW-0812">Transmembrane</keyword>
<dbReference type="InterPro" id="IPR036922">
    <property type="entry name" value="Rieske_2Fe-2S_sf"/>
</dbReference>
<dbReference type="EMBL" id="HBEP01022092">
    <property type="protein sequence ID" value="CAD8493224.1"/>
    <property type="molecule type" value="Transcribed_RNA"/>
</dbReference>
<proteinExistence type="predicted"/>
<comment type="subcellular location">
    <subcellularLocation>
        <location evidence="1">Membrane</location>
    </subcellularLocation>
</comment>
<sequence>MLVQISVMCAAYQLPGARVQPLHRPAASIGGRAMSLLMIQTEVPLSSVPVAAAAHDNLRESDASLNNTWYAAAFSEQLGTDEVFSTRLWGEPLVIYRASGNEVVCVRDACPHRSAPLSMGEVQDGVLRCFYHGWGFGSQGKCVSVPTMGTGKSSACATNFAVAERDGILWIWRGHLLTADASKLPREYPTPSQSLTVDTTLDYDCEWTHVMESNLASPHLTLGETDPAAATSARFNAPNVVTHQSSEGALLAFDEEMHVVPIAPQRARVMLRQTFRTDGVLSVALQLPGSLELFTWLVRNWNYRVAEEKYESLVQGQGAQREGDDPVARFRSWHEDALANDGQPYFIRWDNREVSRYGPQIDDADTGTYGLKKVYVQNSPKVVFAPMQHP</sequence>
<evidence type="ECO:0000256" key="6">
    <source>
        <dbReference type="ARBA" id="ARBA00023002"/>
    </source>
</evidence>
<evidence type="ECO:0000259" key="10">
    <source>
        <dbReference type="PROSITE" id="PS51296"/>
    </source>
</evidence>
<evidence type="ECO:0000256" key="7">
    <source>
        <dbReference type="ARBA" id="ARBA00023004"/>
    </source>
</evidence>
<evidence type="ECO:0000256" key="9">
    <source>
        <dbReference type="ARBA" id="ARBA00023136"/>
    </source>
</evidence>
<evidence type="ECO:0000256" key="4">
    <source>
        <dbReference type="ARBA" id="ARBA00022723"/>
    </source>
</evidence>
<dbReference type="GO" id="GO:0005737">
    <property type="term" value="C:cytoplasm"/>
    <property type="evidence" value="ECO:0007669"/>
    <property type="project" value="TreeGrafter"/>
</dbReference>
<dbReference type="InterPro" id="IPR050584">
    <property type="entry name" value="Cholesterol_7-desaturase"/>
</dbReference>
<accession>A0A7S0HSB9</accession>
<dbReference type="PANTHER" id="PTHR21266">
    <property type="entry name" value="IRON-SULFUR DOMAIN CONTAINING PROTEIN"/>
    <property type="match status" value="1"/>
</dbReference>
<keyword evidence="8" id="KW-0411">Iron-sulfur</keyword>
<dbReference type="SUPFAM" id="SSF50022">
    <property type="entry name" value="ISP domain"/>
    <property type="match status" value="1"/>
</dbReference>
<dbReference type="InterPro" id="IPR017941">
    <property type="entry name" value="Rieske_2Fe-2S"/>
</dbReference>
<dbReference type="AlphaFoldDB" id="A0A7S0HSB9"/>